<sequence>MGVPRSLLGLALFLCTFKESAQGPNEQRLYEELMRNYSPLVRPVQNDSDTLTVQFGLSLMQIMDVDEKNQVLTTNIWLQMPGETVQSFVLRLRELYCRLRRHDDPPSEAALRDQLLLGLREGPMAQALKVYARWHPDADFAALREEALLLDSEYGSSASEVTCSIVNNKSRFSKEPYSDWKETLKRDIMEEVKAEMKGLAQELIRELKPHLSPVATAAEPPVTPRSYYRSPPRNQRDERGHVRLSGGRAFTVPPNSELLVWGKTRMGPDGADYCALVEALPNAGEVGVARTIGVVRNGRIPIRVCNPHPYGWTIGRYQKLGRLYQIDSADVHGPDDVSLSLEEDGVVEVALVHTTPDPGQHGLPEEVRNLSNRSDLSEQQQEELGALLQKWEKVFAKHDEDFGRTNAVQHRIHTGDSAPTRERYRPLPPSLYKETGLYQPRSSK</sequence>
<dbReference type="GO" id="GO:0005230">
    <property type="term" value="F:extracellular ligand-gated monoatomic ion channel activity"/>
    <property type="evidence" value="ECO:0007669"/>
    <property type="project" value="InterPro"/>
</dbReference>
<dbReference type="GO" id="GO:0016020">
    <property type="term" value="C:membrane"/>
    <property type="evidence" value="ECO:0007669"/>
    <property type="project" value="InterPro"/>
</dbReference>
<reference evidence="4 5" key="1">
    <citation type="submission" date="2024-04" db="EMBL/GenBank/DDBJ databases">
        <authorList>
            <person name="Waldvogel A.-M."/>
            <person name="Schoenle A."/>
        </authorList>
    </citation>
    <scope>NUCLEOTIDE SEQUENCE [LARGE SCALE GENOMIC DNA]</scope>
</reference>
<evidence type="ECO:0000256" key="1">
    <source>
        <dbReference type="SAM" id="MobiDB-lite"/>
    </source>
</evidence>
<dbReference type="AlphaFoldDB" id="A0AAV2LVD4"/>
<dbReference type="InterPro" id="IPR036734">
    <property type="entry name" value="Neur_chan_lig-bd_sf"/>
</dbReference>
<feature type="domain" description="Neurotransmitter-gated ion-channel ligand-binding" evidence="3">
    <location>
        <begin position="26"/>
        <end position="80"/>
    </location>
</feature>
<feature type="region of interest" description="Disordered" evidence="1">
    <location>
        <begin position="407"/>
        <end position="444"/>
    </location>
</feature>
<accession>A0AAV2LVD4</accession>
<dbReference type="InterPro" id="IPR006202">
    <property type="entry name" value="Neur_chan_lig-bd"/>
</dbReference>
<evidence type="ECO:0000313" key="4">
    <source>
        <dbReference type="EMBL" id="CAL1604767.1"/>
    </source>
</evidence>
<dbReference type="SUPFAM" id="SSF63712">
    <property type="entry name" value="Nicotinic receptor ligand binding domain-like"/>
    <property type="match status" value="1"/>
</dbReference>
<feature type="signal peptide" evidence="2">
    <location>
        <begin position="1"/>
        <end position="22"/>
    </location>
</feature>
<dbReference type="EMBL" id="OZ035826">
    <property type="protein sequence ID" value="CAL1604767.1"/>
    <property type="molecule type" value="Genomic_DNA"/>
</dbReference>
<proteinExistence type="predicted"/>
<dbReference type="Pfam" id="PF02931">
    <property type="entry name" value="Neur_chan_LBD"/>
    <property type="match status" value="1"/>
</dbReference>
<dbReference type="Gene3D" id="2.70.170.10">
    <property type="entry name" value="Neurotransmitter-gated ion-channel ligand-binding domain"/>
    <property type="match status" value="1"/>
</dbReference>
<dbReference type="Proteomes" id="UP001497482">
    <property type="component" value="Chromosome 4"/>
</dbReference>
<keyword evidence="5" id="KW-1185">Reference proteome</keyword>
<evidence type="ECO:0000313" key="5">
    <source>
        <dbReference type="Proteomes" id="UP001497482"/>
    </source>
</evidence>
<feature type="chain" id="PRO_5043696486" description="Neurotransmitter-gated ion-channel ligand-binding domain-containing protein" evidence="2">
    <location>
        <begin position="23"/>
        <end position="444"/>
    </location>
</feature>
<evidence type="ECO:0000259" key="3">
    <source>
        <dbReference type="Pfam" id="PF02931"/>
    </source>
</evidence>
<evidence type="ECO:0000256" key="2">
    <source>
        <dbReference type="SAM" id="SignalP"/>
    </source>
</evidence>
<keyword evidence="2" id="KW-0732">Signal</keyword>
<protein>
    <recommendedName>
        <fullName evidence="3">Neurotransmitter-gated ion-channel ligand-binding domain-containing protein</fullName>
    </recommendedName>
</protein>
<gene>
    <name evidence="4" type="ORF">KC01_LOCUS32225</name>
</gene>
<organism evidence="4 5">
    <name type="scientific">Knipowitschia caucasica</name>
    <name type="common">Caucasian dwarf goby</name>
    <name type="synonym">Pomatoschistus caucasicus</name>
    <dbReference type="NCBI Taxonomy" id="637954"/>
    <lineage>
        <taxon>Eukaryota</taxon>
        <taxon>Metazoa</taxon>
        <taxon>Chordata</taxon>
        <taxon>Craniata</taxon>
        <taxon>Vertebrata</taxon>
        <taxon>Euteleostomi</taxon>
        <taxon>Actinopterygii</taxon>
        <taxon>Neopterygii</taxon>
        <taxon>Teleostei</taxon>
        <taxon>Neoteleostei</taxon>
        <taxon>Acanthomorphata</taxon>
        <taxon>Gobiaria</taxon>
        <taxon>Gobiiformes</taxon>
        <taxon>Gobioidei</taxon>
        <taxon>Gobiidae</taxon>
        <taxon>Gobiinae</taxon>
        <taxon>Knipowitschia</taxon>
    </lineage>
</organism>
<name>A0AAV2LVD4_KNICA</name>
<feature type="region of interest" description="Disordered" evidence="1">
    <location>
        <begin position="214"/>
        <end position="247"/>
    </location>
</feature>